<dbReference type="InterPro" id="IPR057336">
    <property type="entry name" value="GerAC_N"/>
</dbReference>
<name>A0A7W5GBB9_9BACL</name>
<keyword evidence="3" id="KW-0309">Germination</keyword>
<evidence type="ECO:0000313" key="11">
    <source>
        <dbReference type="Proteomes" id="UP000518605"/>
    </source>
</evidence>
<dbReference type="PANTHER" id="PTHR35789:SF1">
    <property type="entry name" value="SPORE GERMINATION PROTEIN B3"/>
    <property type="match status" value="1"/>
</dbReference>
<keyword evidence="4" id="KW-0732">Signal</keyword>
<comment type="caution">
    <text evidence="10">The sequence shown here is derived from an EMBL/GenBank/DDBJ whole genome shotgun (WGS) entry which is preliminary data.</text>
</comment>
<organism evidence="10 11">
    <name type="scientific">Paenibacillus endophyticus</name>
    <dbReference type="NCBI Taxonomy" id="1294268"/>
    <lineage>
        <taxon>Bacteria</taxon>
        <taxon>Bacillati</taxon>
        <taxon>Bacillota</taxon>
        <taxon>Bacilli</taxon>
        <taxon>Bacillales</taxon>
        <taxon>Paenibacillaceae</taxon>
        <taxon>Paenibacillus</taxon>
    </lineage>
</organism>
<protein>
    <submittedName>
        <fullName evidence="10">Ger(X)C family germination protein</fullName>
    </submittedName>
</protein>
<keyword evidence="11" id="KW-1185">Reference proteome</keyword>
<gene>
    <name evidence="10" type="ORF">FHS16_003730</name>
</gene>
<feature type="domain" description="Spore germination GerAC-like C-terminal" evidence="8">
    <location>
        <begin position="221"/>
        <end position="377"/>
    </location>
</feature>
<feature type="domain" description="Spore germination protein N-terminal" evidence="9">
    <location>
        <begin position="26"/>
        <end position="201"/>
    </location>
</feature>
<dbReference type="RefSeq" id="WP_183565659.1">
    <property type="nucleotide sequence ID" value="NZ_CBCSLB010000010.1"/>
</dbReference>
<dbReference type="GO" id="GO:0016020">
    <property type="term" value="C:membrane"/>
    <property type="evidence" value="ECO:0007669"/>
    <property type="project" value="UniProtKB-SubCell"/>
</dbReference>
<accession>A0A7W5GBB9</accession>
<dbReference type="InterPro" id="IPR038501">
    <property type="entry name" value="Spore_GerAC_C_sf"/>
</dbReference>
<evidence type="ECO:0000256" key="2">
    <source>
        <dbReference type="ARBA" id="ARBA00007886"/>
    </source>
</evidence>
<evidence type="ECO:0000313" key="10">
    <source>
        <dbReference type="EMBL" id="MBB3153655.1"/>
    </source>
</evidence>
<keyword evidence="7" id="KW-0449">Lipoprotein</keyword>
<keyword evidence="5" id="KW-0472">Membrane</keyword>
<dbReference type="GO" id="GO:0009847">
    <property type="term" value="P:spore germination"/>
    <property type="evidence" value="ECO:0007669"/>
    <property type="project" value="InterPro"/>
</dbReference>
<evidence type="ECO:0000256" key="3">
    <source>
        <dbReference type="ARBA" id="ARBA00022544"/>
    </source>
</evidence>
<evidence type="ECO:0000256" key="1">
    <source>
        <dbReference type="ARBA" id="ARBA00004635"/>
    </source>
</evidence>
<proteinExistence type="inferred from homology"/>
<evidence type="ECO:0000256" key="4">
    <source>
        <dbReference type="ARBA" id="ARBA00022729"/>
    </source>
</evidence>
<dbReference type="Pfam" id="PF25198">
    <property type="entry name" value="Spore_GerAC_N"/>
    <property type="match status" value="1"/>
</dbReference>
<comment type="similarity">
    <text evidence="2">Belongs to the GerABKC lipoprotein family.</text>
</comment>
<evidence type="ECO:0000259" key="9">
    <source>
        <dbReference type="Pfam" id="PF25198"/>
    </source>
</evidence>
<dbReference type="AlphaFoldDB" id="A0A7W5GBB9"/>
<dbReference type="InterPro" id="IPR008844">
    <property type="entry name" value="Spore_GerAC-like"/>
</dbReference>
<sequence length="386" mass="43710">MIRRVRLLALLGALAAILTLPGCWSATEIQSVSYVKAMGIDFVDNQFNVYIQLLDFSNIAKTEAGGKANEQAVVWIGKGKGESLISAITDLFKTAQFKLSWGHVSSIILTERALKAKGDSLAEMINRYPEIRYNAWIYGTRSPLEKLLAATPFFKLSPLASIMHDPQSNYEQNSTYPPMLFFKYISIFNEPSATAYLPSLSLNDTQWHESQIGKPMLMINGAFFEYGNQIKGFISRAKLEGYHWLVPSMESAPLILKKDGKVYGQLIILRPKIKITPLVRGEDVRFRIKVSYVGGMFEYLAEMPYSEMMQLAEDTIKKQIMDTYKEGLKIGVDPFELGHKLRLKHPKLWKKLSNDGKELVIHANSIEALNVKVNIIYNGKFKRQVK</sequence>
<dbReference type="Proteomes" id="UP000518605">
    <property type="component" value="Unassembled WGS sequence"/>
</dbReference>
<reference evidence="10 11" key="1">
    <citation type="submission" date="2020-08" db="EMBL/GenBank/DDBJ databases">
        <title>Genomic Encyclopedia of Type Strains, Phase III (KMG-III): the genomes of soil and plant-associated and newly described type strains.</title>
        <authorList>
            <person name="Whitman W."/>
        </authorList>
    </citation>
    <scope>NUCLEOTIDE SEQUENCE [LARGE SCALE GENOMIC DNA]</scope>
    <source>
        <strain evidence="10 11">CECT 8234</strain>
    </source>
</reference>
<dbReference type="NCBIfam" id="TIGR02887">
    <property type="entry name" value="spore_ger_x_C"/>
    <property type="match status" value="1"/>
</dbReference>
<dbReference type="Pfam" id="PF05504">
    <property type="entry name" value="Spore_GerAC"/>
    <property type="match status" value="1"/>
</dbReference>
<keyword evidence="6" id="KW-0564">Palmitate</keyword>
<dbReference type="PANTHER" id="PTHR35789">
    <property type="entry name" value="SPORE GERMINATION PROTEIN B3"/>
    <property type="match status" value="1"/>
</dbReference>
<dbReference type="Gene3D" id="3.30.300.210">
    <property type="entry name" value="Nutrient germinant receptor protein C, domain 3"/>
    <property type="match status" value="1"/>
</dbReference>
<evidence type="ECO:0000256" key="6">
    <source>
        <dbReference type="ARBA" id="ARBA00023139"/>
    </source>
</evidence>
<evidence type="ECO:0000256" key="5">
    <source>
        <dbReference type="ARBA" id="ARBA00023136"/>
    </source>
</evidence>
<dbReference type="InterPro" id="IPR046953">
    <property type="entry name" value="Spore_GerAC-like_C"/>
</dbReference>
<evidence type="ECO:0000256" key="7">
    <source>
        <dbReference type="ARBA" id="ARBA00023288"/>
    </source>
</evidence>
<dbReference type="EMBL" id="JACHXW010000011">
    <property type="protein sequence ID" value="MBB3153655.1"/>
    <property type="molecule type" value="Genomic_DNA"/>
</dbReference>
<comment type="subcellular location">
    <subcellularLocation>
        <location evidence="1">Membrane</location>
        <topology evidence="1">Lipid-anchor</topology>
    </subcellularLocation>
</comment>
<evidence type="ECO:0000259" key="8">
    <source>
        <dbReference type="Pfam" id="PF05504"/>
    </source>
</evidence>